<feature type="compositionally biased region" description="Low complexity" evidence="1">
    <location>
        <begin position="58"/>
        <end position="76"/>
    </location>
</feature>
<name>A0A9P3HG69_9FUNG</name>
<dbReference type="AlphaFoldDB" id="A0A9P3HG69"/>
<feature type="compositionally biased region" description="Basic and acidic residues" evidence="1">
    <location>
        <begin position="179"/>
        <end position="188"/>
    </location>
</feature>
<dbReference type="PANTHER" id="PTHR28052">
    <property type="entry name" value="UPF0545 PROTEIN C22ORF39"/>
    <property type="match status" value="1"/>
</dbReference>
<feature type="region of interest" description="Disordered" evidence="1">
    <location>
        <begin position="1"/>
        <end position="81"/>
    </location>
</feature>
<organism evidence="2 3">
    <name type="scientific">Entomortierella parvispora</name>
    <dbReference type="NCBI Taxonomy" id="205924"/>
    <lineage>
        <taxon>Eukaryota</taxon>
        <taxon>Fungi</taxon>
        <taxon>Fungi incertae sedis</taxon>
        <taxon>Mucoromycota</taxon>
        <taxon>Mortierellomycotina</taxon>
        <taxon>Mortierellomycetes</taxon>
        <taxon>Mortierellales</taxon>
        <taxon>Mortierellaceae</taxon>
        <taxon>Entomortierella</taxon>
    </lineage>
</organism>
<feature type="compositionally biased region" description="Low complexity" evidence="1">
    <location>
        <begin position="36"/>
        <end position="45"/>
    </location>
</feature>
<dbReference type="Pfam" id="PF11326">
    <property type="entry name" value="PANTS-like"/>
    <property type="match status" value="1"/>
</dbReference>
<feature type="compositionally biased region" description="Polar residues" evidence="1">
    <location>
        <begin position="46"/>
        <end position="57"/>
    </location>
</feature>
<sequence>MGWFSRSSTTTASEAIQQEDHSVKADQHTTDASNSQQQQQQPQQPESSTSNVNSQENSQPQSDPETQSPTTTPTTQHHGYNGELPEALHFKEYEDADDIYARFKVGDAMNHLAACSSLGSNIRNYYRFGTFRDCTDKYDHLKFCLSLKTKSTQVAQVMIQKHDAEMKVKKAGQPNSEDVWTKRTHPPEDLVSLSRQG</sequence>
<evidence type="ECO:0000313" key="2">
    <source>
        <dbReference type="EMBL" id="GJJ75965.1"/>
    </source>
</evidence>
<feature type="compositionally biased region" description="Polar residues" evidence="1">
    <location>
        <begin position="1"/>
        <end position="16"/>
    </location>
</feature>
<reference evidence="2" key="2">
    <citation type="journal article" date="2022" name="Microbiol. Resour. Announc.">
        <title>Whole-Genome Sequence of Entomortierella parvispora E1425, a Mucoromycotan Fungus Associated with Burkholderiaceae-Related Endosymbiotic Bacteria.</title>
        <authorList>
            <person name="Herlambang A."/>
            <person name="Guo Y."/>
            <person name="Takashima Y."/>
            <person name="Narisawa K."/>
            <person name="Ohta H."/>
            <person name="Nishizawa T."/>
        </authorList>
    </citation>
    <scope>NUCLEOTIDE SEQUENCE</scope>
    <source>
        <strain evidence="2">E1425</strain>
    </source>
</reference>
<dbReference type="Proteomes" id="UP000827284">
    <property type="component" value="Unassembled WGS sequence"/>
</dbReference>
<protein>
    <submittedName>
        <fullName evidence="2">Uncharacterized protein</fullName>
    </submittedName>
</protein>
<feature type="region of interest" description="Disordered" evidence="1">
    <location>
        <begin position="167"/>
        <end position="197"/>
    </location>
</feature>
<dbReference type="PANTHER" id="PTHR28052:SF1">
    <property type="entry name" value="UPF0545 PROTEIN C22ORF39"/>
    <property type="match status" value="1"/>
</dbReference>
<proteinExistence type="predicted"/>
<gene>
    <name evidence="2" type="ORF">EMPS_08323</name>
</gene>
<accession>A0A9P3HG69</accession>
<evidence type="ECO:0000256" key="1">
    <source>
        <dbReference type="SAM" id="MobiDB-lite"/>
    </source>
</evidence>
<reference evidence="2" key="1">
    <citation type="submission" date="2021-11" db="EMBL/GenBank/DDBJ databases">
        <authorList>
            <person name="Herlambang A."/>
            <person name="Guo Y."/>
            <person name="Takashima Y."/>
            <person name="Nishizawa T."/>
        </authorList>
    </citation>
    <scope>NUCLEOTIDE SEQUENCE</scope>
    <source>
        <strain evidence="2">E1425</strain>
    </source>
</reference>
<comment type="caution">
    <text evidence="2">The sequence shown here is derived from an EMBL/GenBank/DDBJ whole genome shotgun (WGS) entry which is preliminary data.</text>
</comment>
<keyword evidence="3" id="KW-1185">Reference proteome</keyword>
<dbReference type="EMBL" id="BQFW01000011">
    <property type="protein sequence ID" value="GJJ75965.1"/>
    <property type="molecule type" value="Genomic_DNA"/>
</dbReference>
<evidence type="ECO:0000313" key="3">
    <source>
        <dbReference type="Proteomes" id="UP000827284"/>
    </source>
</evidence>
<dbReference type="InterPro" id="IPR021475">
    <property type="entry name" value="Pants/Emi1-like"/>
</dbReference>
<dbReference type="OrthoDB" id="2017405at2759"/>
<feature type="compositionally biased region" description="Basic and acidic residues" evidence="1">
    <location>
        <begin position="18"/>
        <end position="29"/>
    </location>
</feature>